<dbReference type="EMBL" id="QPMH01000031">
    <property type="protein sequence ID" value="RDD60301.1"/>
    <property type="molecule type" value="Genomic_DNA"/>
</dbReference>
<keyword evidence="2" id="KW-1185">Reference proteome</keyword>
<sequence length="256" mass="27686">MTSERNYTATELLSVVAGRLLKDGQVVFAGVGVPLFAATLAQRTHAPSLTILFEGGTIGAFVEPGKLPPSTNEQRCTHRANMLLSATDVLLLLQRGYVDIGFMGGAQIDMYGNLNSSYIGDPDEPRTRLPGTGGGNDISSLANMIVATRHEKRRFVEKVDFITSPGFLDGGDTRRGSGLLAGGMYRVVTDLGIMGFDSHSKRMKILSLHPGVTAEEVQDNTGFELLVDDNVQVTDPPQESELNVLRELDPDRMYTA</sequence>
<dbReference type="AlphaFoldDB" id="A0A369T4M9"/>
<organism evidence="1 2">
    <name type="scientific">Ferruginivarius sediminum</name>
    <dbReference type="NCBI Taxonomy" id="2661937"/>
    <lineage>
        <taxon>Bacteria</taxon>
        <taxon>Pseudomonadati</taxon>
        <taxon>Pseudomonadota</taxon>
        <taxon>Alphaproteobacteria</taxon>
        <taxon>Rhodospirillales</taxon>
        <taxon>Rhodospirillaceae</taxon>
        <taxon>Ferruginivarius</taxon>
    </lineage>
</organism>
<dbReference type="PANTHER" id="PTHR43293">
    <property type="entry name" value="ACETATE COA-TRANSFERASE YDIF"/>
    <property type="match status" value="1"/>
</dbReference>
<dbReference type="Gene3D" id="3.40.1080.10">
    <property type="entry name" value="Glutaconate Coenzyme A-transferase"/>
    <property type="match status" value="1"/>
</dbReference>
<keyword evidence="1" id="KW-0808">Transferase</keyword>
<dbReference type="SMART" id="SM00882">
    <property type="entry name" value="CoA_trans"/>
    <property type="match status" value="1"/>
</dbReference>
<name>A0A369T4M9_9PROT</name>
<dbReference type="Proteomes" id="UP000253941">
    <property type="component" value="Unassembled WGS sequence"/>
</dbReference>
<proteinExistence type="predicted"/>
<protein>
    <submittedName>
        <fullName evidence="1">3-oxoadipate--succinyl-CoA transferase subunit B</fullName>
    </submittedName>
</protein>
<evidence type="ECO:0000313" key="2">
    <source>
        <dbReference type="Proteomes" id="UP000253941"/>
    </source>
</evidence>
<evidence type="ECO:0000313" key="1">
    <source>
        <dbReference type="EMBL" id="RDD60301.1"/>
    </source>
</evidence>
<dbReference type="Pfam" id="PF01144">
    <property type="entry name" value="CoA_trans"/>
    <property type="match status" value="1"/>
</dbReference>
<dbReference type="InterPro" id="IPR037171">
    <property type="entry name" value="NagB/RpiA_transferase-like"/>
</dbReference>
<dbReference type="PANTHER" id="PTHR43293:SF3">
    <property type="entry name" value="CHOLESTEROL RING-CLEAVING HYDROLASE IPDB SUBUNIT"/>
    <property type="match status" value="1"/>
</dbReference>
<comment type="caution">
    <text evidence="1">The sequence shown here is derived from an EMBL/GenBank/DDBJ whole genome shotgun (WGS) entry which is preliminary data.</text>
</comment>
<dbReference type="RefSeq" id="WP_114583783.1">
    <property type="nucleotide sequence ID" value="NZ_QPMH01000031.1"/>
</dbReference>
<reference evidence="1 2" key="1">
    <citation type="submission" date="2018-07" db="EMBL/GenBank/DDBJ databases">
        <title>Venubactetium sediminum gen. nov., sp. nov., isolated from a marine solar saltern.</title>
        <authorList>
            <person name="Wang S."/>
        </authorList>
    </citation>
    <scope>NUCLEOTIDE SEQUENCE [LARGE SCALE GENOMIC DNA]</scope>
    <source>
        <strain evidence="1 2">WD2A32</strain>
    </source>
</reference>
<dbReference type="InterPro" id="IPR004165">
    <property type="entry name" value="CoA_trans_fam_I"/>
</dbReference>
<dbReference type="GO" id="GO:0008410">
    <property type="term" value="F:CoA-transferase activity"/>
    <property type="evidence" value="ECO:0007669"/>
    <property type="project" value="InterPro"/>
</dbReference>
<accession>A0A369T4M9</accession>
<dbReference type="SUPFAM" id="SSF100950">
    <property type="entry name" value="NagB/RpiA/CoA transferase-like"/>
    <property type="match status" value="1"/>
</dbReference>
<gene>
    <name evidence="1" type="ORF">DRB17_18865</name>
</gene>